<protein>
    <submittedName>
        <fullName evidence="1">Uncharacterized protein</fullName>
    </submittedName>
</protein>
<dbReference type="HOGENOM" id="CLU_3402688_0_0_7"/>
<reference evidence="1 2" key="1">
    <citation type="journal article" date="2014" name="Nature">
        <title>An environmental bacterial taxon with a large and distinct metabolic repertoire.</title>
        <authorList>
            <person name="Wilson M.C."/>
            <person name="Mori T."/>
            <person name="Ruckert C."/>
            <person name="Uria A.R."/>
            <person name="Helf M.J."/>
            <person name="Takada K."/>
            <person name="Gernert C."/>
            <person name="Steffens U.A."/>
            <person name="Heycke N."/>
            <person name="Schmitt S."/>
            <person name="Rinke C."/>
            <person name="Helfrich E.J."/>
            <person name="Brachmann A.O."/>
            <person name="Gurgui C."/>
            <person name="Wakimoto T."/>
            <person name="Kracht M."/>
            <person name="Crusemann M."/>
            <person name="Hentschel U."/>
            <person name="Abe I."/>
            <person name="Matsunaga S."/>
            <person name="Kalinowski J."/>
            <person name="Takeyama H."/>
            <person name="Piel J."/>
        </authorList>
    </citation>
    <scope>NUCLEOTIDE SEQUENCE [LARGE SCALE GENOMIC DNA]</scope>
    <source>
        <strain evidence="2">TSY1</strain>
    </source>
</reference>
<dbReference type="Proteomes" id="UP000019141">
    <property type="component" value="Unassembled WGS sequence"/>
</dbReference>
<keyword evidence="2" id="KW-1185">Reference proteome</keyword>
<evidence type="ECO:0000313" key="1">
    <source>
        <dbReference type="EMBL" id="ETW96071.1"/>
    </source>
</evidence>
<proteinExistence type="predicted"/>
<dbReference type="AlphaFoldDB" id="W4LFE8"/>
<sequence length="30" mass="3253">MFDETGQIMTAENVGSEVSEIVAIELLPTK</sequence>
<accession>W4LFE8</accession>
<organism evidence="1 2">
    <name type="scientific">Entotheonella factor</name>
    <dbReference type="NCBI Taxonomy" id="1429438"/>
    <lineage>
        <taxon>Bacteria</taxon>
        <taxon>Pseudomonadati</taxon>
        <taxon>Nitrospinota/Tectimicrobiota group</taxon>
        <taxon>Candidatus Tectimicrobiota</taxon>
        <taxon>Candidatus Entotheonellia</taxon>
        <taxon>Candidatus Entotheonellales</taxon>
        <taxon>Candidatus Entotheonellaceae</taxon>
        <taxon>Candidatus Entotheonella</taxon>
    </lineage>
</organism>
<name>W4LFE8_ENTF1</name>
<evidence type="ECO:0000313" key="2">
    <source>
        <dbReference type="Proteomes" id="UP000019141"/>
    </source>
</evidence>
<comment type="caution">
    <text evidence="1">The sequence shown here is derived from an EMBL/GenBank/DDBJ whole genome shotgun (WGS) entry which is preliminary data.</text>
</comment>
<dbReference type="EMBL" id="AZHW01000837">
    <property type="protein sequence ID" value="ETW96071.1"/>
    <property type="molecule type" value="Genomic_DNA"/>
</dbReference>
<gene>
    <name evidence="1" type="ORF">ETSY1_28075</name>
</gene>